<keyword evidence="4" id="KW-0804">Transcription</keyword>
<evidence type="ECO:0000313" key="8">
    <source>
        <dbReference type="Proteomes" id="UP000656244"/>
    </source>
</evidence>
<feature type="domain" description="RNA polymerase sigma-70 region 2" evidence="5">
    <location>
        <begin position="14"/>
        <end position="79"/>
    </location>
</feature>
<organism evidence="7 8">
    <name type="scientific">Hyunsoonleella aquatilis</name>
    <dbReference type="NCBI Taxonomy" id="2762758"/>
    <lineage>
        <taxon>Bacteria</taxon>
        <taxon>Pseudomonadati</taxon>
        <taxon>Bacteroidota</taxon>
        <taxon>Flavobacteriia</taxon>
        <taxon>Flavobacteriales</taxon>
        <taxon>Flavobacteriaceae</taxon>
    </lineage>
</organism>
<accession>A0A923HF78</accession>
<dbReference type="Proteomes" id="UP000656244">
    <property type="component" value="Unassembled WGS sequence"/>
</dbReference>
<evidence type="ECO:0000259" key="6">
    <source>
        <dbReference type="Pfam" id="PF08281"/>
    </source>
</evidence>
<dbReference type="InterPro" id="IPR013324">
    <property type="entry name" value="RNA_pol_sigma_r3/r4-like"/>
</dbReference>
<keyword evidence="2" id="KW-0805">Transcription regulation</keyword>
<evidence type="ECO:0000259" key="5">
    <source>
        <dbReference type="Pfam" id="PF04542"/>
    </source>
</evidence>
<dbReference type="PANTHER" id="PTHR43133">
    <property type="entry name" value="RNA POLYMERASE ECF-TYPE SIGMA FACTO"/>
    <property type="match status" value="1"/>
</dbReference>
<dbReference type="AlphaFoldDB" id="A0A923HF78"/>
<dbReference type="InterPro" id="IPR036388">
    <property type="entry name" value="WH-like_DNA-bd_sf"/>
</dbReference>
<dbReference type="RefSeq" id="WP_186562759.1">
    <property type="nucleotide sequence ID" value="NZ_JACNMF010000004.1"/>
</dbReference>
<dbReference type="Pfam" id="PF04542">
    <property type="entry name" value="Sigma70_r2"/>
    <property type="match status" value="1"/>
</dbReference>
<dbReference type="GO" id="GO:0016987">
    <property type="term" value="F:sigma factor activity"/>
    <property type="evidence" value="ECO:0007669"/>
    <property type="project" value="UniProtKB-KW"/>
</dbReference>
<dbReference type="InterPro" id="IPR013325">
    <property type="entry name" value="RNA_pol_sigma_r2"/>
</dbReference>
<dbReference type="InterPro" id="IPR039425">
    <property type="entry name" value="RNA_pol_sigma-70-like"/>
</dbReference>
<dbReference type="PANTHER" id="PTHR43133:SF45">
    <property type="entry name" value="RNA POLYMERASE ECF-TYPE SIGMA FACTOR"/>
    <property type="match status" value="1"/>
</dbReference>
<dbReference type="NCBIfam" id="TIGR02937">
    <property type="entry name" value="sigma70-ECF"/>
    <property type="match status" value="1"/>
</dbReference>
<reference evidence="7" key="1">
    <citation type="submission" date="2020-08" db="EMBL/GenBank/DDBJ databases">
        <title>Hyunsoonleella sp. strain SJ7 genome sequencing and assembly.</title>
        <authorList>
            <person name="Kim I."/>
        </authorList>
    </citation>
    <scope>NUCLEOTIDE SEQUENCE</scope>
    <source>
        <strain evidence="7">SJ7</strain>
    </source>
</reference>
<name>A0A923HF78_9FLAO</name>
<gene>
    <name evidence="7" type="ORF">H7U19_12150</name>
</gene>
<feature type="domain" description="RNA polymerase sigma factor 70 region 4 type 2" evidence="6">
    <location>
        <begin position="106"/>
        <end position="157"/>
    </location>
</feature>
<dbReference type="SUPFAM" id="SSF88946">
    <property type="entry name" value="Sigma2 domain of RNA polymerase sigma factors"/>
    <property type="match status" value="1"/>
</dbReference>
<proteinExistence type="inferred from homology"/>
<dbReference type="Gene3D" id="1.10.10.10">
    <property type="entry name" value="Winged helix-like DNA-binding domain superfamily/Winged helix DNA-binding domain"/>
    <property type="match status" value="1"/>
</dbReference>
<evidence type="ECO:0000256" key="4">
    <source>
        <dbReference type="ARBA" id="ARBA00023163"/>
    </source>
</evidence>
<evidence type="ECO:0000256" key="1">
    <source>
        <dbReference type="ARBA" id="ARBA00010641"/>
    </source>
</evidence>
<dbReference type="InterPro" id="IPR007627">
    <property type="entry name" value="RNA_pol_sigma70_r2"/>
</dbReference>
<dbReference type="GO" id="GO:0006352">
    <property type="term" value="P:DNA-templated transcription initiation"/>
    <property type="evidence" value="ECO:0007669"/>
    <property type="project" value="InterPro"/>
</dbReference>
<comment type="caution">
    <text evidence="7">The sequence shown here is derived from an EMBL/GenBank/DDBJ whole genome shotgun (WGS) entry which is preliminary data.</text>
</comment>
<dbReference type="GO" id="GO:0003677">
    <property type="term" value="F:DNA binding"/>
    <property type="evidence" value="ECO:0007669"/>
    <property type="project" value="InterPro"/>
</dbReference>
<dbReference type="InterPro" id="IPR013249">
    <property type="entry name" value="RNA_pol_sigma70_r4_t2"/>
</dbReference>
<sequence length="164" mass="19365">MNQMEQEKLFMDWFDKYQGVIIKIARSFTSSADDFDDLYQEIIIQIWKSTVYFRGESSAMTWVYKVAINRATLWKKRESKRLELVKSIDLPLTLLKMDDGYPDHFEYLYEGIRKLNKIDRSLILLVLDEVSHKEISQIMGLSESAVGVRIHRVKKKLLGLIKRD</sequence>
<dbReference type="InterPro" id="IPR014284">
    <property type="entry name" value="RNA_pol_sigma-70_dom"/>
</dbReference>
<dbReference type="SUPFAM" id="SSF88659">
    <property type="entry name" value="Sigma3 and sigma4 domains of RNA polymerase sigma factors"/>
    <property type="match status" value="1"/>
</dbReference>
<comment type="similarity">
    <text evidence="1">Belongs to the sigma-70 factor family. ECF subfamily.</text>
</comment>
<dbReference type="EMBL" id="JACNMF010000004">
    <property type="protein sequence ID" value="MBC3759163.1"/>
    <property type="molecule type" value="Genomic_DNA"/>
</dbReference>
<evidence type="ECO:0000256" key="3">
    <source>
        <dbReference type="ARBA" id="ARBA00023082"/>
    </source>
</evidence>
<evidence type="ECO:0000313" key="7">
    <source>
        <dbReference type="EMBL" id="MBC3759163.1"/>
    </source>
</evidence>
<protein>
    <submittedName>
        <fullName evidence="7">RNA polymerase sigma factor</fullName>
    </submittedName>
</protein>
<keyword evidence="8" id="KW-1185">Reference proteome</keyword>
<dbReference type="Gene3D" id="1.10.1740.10">
    <property type="match status" value="1"/>
</dbReference>
<evidence type="ECO:0000256" key="2">
    <source>
        <dbReference type="ARBA" id="ARBA00023015"/>
    </source>
</evidence>
<keyword evidence="3" id="KW-0731">Sigma factor</keyword>
<dbReference type="Pfam" id="PF08281">
    <property type="entry name" value="Sigma70_r4_2"/>
    <property type="match status" value="1"/>
</dbReference>